<keyword evidence="3" id="KW-1185">Reference proteome</keyword>
<proteinExistence type="predicted"/>
<evidence type="ECO:0008006" key="4">
    <source>
        <dbReference type="Google" id="ProtNLM"/>
    </source>
</evidence>
<name>A0ABR0EH64_ZASCE</name>
<dbReference type="EMBL" id="JAXOVC010000006">
    <property type="protein sequence ID" value="KAK4500842.1"/>
    <property type="molecule type" value="Genomic_DNA"/>
</dbReference>
<protein>
    <recommendedName>
        <fullName evidence="4">J domain-containing protein</fullName>
    </recommendedName>
</protein>
<reference evidence="2 3" key="1">
    <citation type="journal article" date="2023" name="G3 (Bethesda)">
        <title>A chromosome-level genome assembly of Zasmidium syzygii isolated from banana leaves.</title>
        <authorList>
            <person name="van Westerhoven A.C."/>
            <person name="Mehrabi R."/>
            <person name="Talebi R."/>
            <person name="Steentjes M.B.F."/>
            <person name="Corcolon B."/>
            <person name="Chong P.A."/>
            <person name="Kema G.H.J."/>
            <person name="Seidl M.F."/>
        </authorList>
    </citation>
    <scope>NUCLEOTIDE SEQUENCE [LARGE SCALE GENOMIC DNA]</scope>
    <source>
        <strain evidence="2 3">P124</strain>
    </source>
</reference>
<sequence>MQRAKGIREWVKKRDQLLRKLDDLQKQWLLLAGQYVGLPLSFRRDMTLGKWSERFVCATILQHLAAYPATLDDPKMFKPQQLKATWDMLLSETETCLVSRGWYAMLQQASWTMRRWESVSDNDIEPRRVEKLLEQGEAAVNAVKEMLQALSATYASGEASPRPSPSMTRAWNKMCEDIRSGTALDQAAANFTCDAPDAAEHNMQAPSSGGQRIWVSYEVALPPEERFEENDPFAEQTRAQAPRSSQPTAPPTMPSATSSSWAQYNGRWESLPANSNHFPYPSNNLTLAPLTTYGPLETRPAVRRNAAHFFAYHLNLDINIDSSAFQLSPAQDCNVVEAVRQHLKKERRRWHPDTLNRRTGSADMPVDTSISEREEMKGIWDAVSELQEACEAFLRKGMEI</sequence>
<feature type="region of interest" description="Disordered" evidence="1">
    <location>
        <begin position="227"/>
        <end position="261"/>
    </location>
</feature>
<evidence type="ECO:0000313" key="3">
    <source>
        <dbReference type="Proteomes" id="UP001305779"/>
    </source>
</evidence>
<comment type="caution">
    <text evidence="2">The sequence shown here is derived from an EMBL/GenBank/DDBJ whole genome shotgun (WGS) entry which is preliminary data.</text>
</comment>
<gene>
    <name evidence="2" type="ORF">PRZ48_009034</name>
</gene>
<evidence type="ECO:0000313" key="2">
    <source>
        <dbReference type="EMBL" id="KAK4500842.1"/>
    </source>
</evidence>
<evidence type="ECO:0000256" key="1">
    <source>
        <dbReference type="SAM" id="MobiDB-lite"/>
    </source>
</evidence>
<accession>A0ABR0EH64</accession>
<dbReference type="Proteomes" id="UP001305779">
    <property type="component" value="Unassembled WGS sequence"/>
</dbReference>
<organism evidence="2 3">
    <name type="scientific">Zasmidium cellare</name>
    <name type="common">Wine cellar mold</name>
    <name type="synonym">Racodium cellare</name>
    <dbReference type="NCBI Taxonomy" id="395010"/>
    <lineage>
        <taxon>Eukaryota</taxon>
        <taxon>Fungi</taxon>
        <taxon>Dikarya</taxon>
        <taxon>Ascomycota</taxon>
        <taxon>Pezizomycotina</taxon>
        <taxon>Dothideomycetes</taxon>
        <taxon>Dothideomycetidae</taxon>
        <taxon>Mycosphaerellales</taxon>
        <taxon>Mycosphaerellaceae</taxon>
        <taxon>Zasmidium</taxon>
    </lineage>
</organism>